<evidence type="ECO:0000313" key="3">
    <source>
        <dbReference type="Proteomes" id="UP001560267"/>
    </source>
</evidence>
<reference evidence="2 3" key="1">
    <citation type="submission" date="2024-07" db="EMBL/GenBank/DDBJ databases">
        <title>Draft Genome Sequence of Ferrimicrobium acidiphilum Strain YE2023, Isolated from a Pulp of Bioleach Reactor.</title>
        <authorList>
            <person name="Elkina Y.A."/>
            <person name="Bulaeva A.G."/>
            <person name="Beletsky A.V."/>
            <person name="Mardanov A.V."/>
        </authorList>
    </citation>
    <scope>NUCLEOTIDE SEQUENCE [LARGE SCALE GENOMIC DNA]</scope>
    <source>
        <strain evidence="2 3">YE2023</strain>
    </source>
</reference>
<dbReference type="PANTHER" id="PTHR43236:SF2">
    <property type="entry name" value="BLL0069 PROTEIN"/>
    <property type="match status" value="1"/>
</dbReference>
<comment type="caution">
    <text evidence="2">The sequence shown here is derived from an EMBL/GenBank/DDBJ whole genome shotgun (WGS) entry which is preliminary data.</text>
</comment>
<feature type="domain" description="IrrE N-terminal-like" evidence="1">
    <location>
        <begin position="73"/>
        <end position="171"/>
    </location>
</feature>
<evidence type="ECO:0000259" key="1">
    <source>
        <dbReference type="Pfam" id="PF06114"/>
    </source>
</evidence>
<dbReference type="Gene3D" id="1.10.10.2910">
    <property type="match status" value="1"/>
</dbReference>
<gene>
    <name evidence="2" type="ORF">AB6A68_01025</name>
</gene>
<proteinExistence type="predicted"/>
<accession>A0ABV3XYQ3</accession>
<sequence>MALQRGFKTWANKVAADTRAELGLEPLDRLDSRQLADYLGIPVIDLSSLELDAPAVGHLLKVEPSAFSAVTVFNGTRRTIIHNDAHSPTRQNSNVSHELSHGLLGHPPTPAFDDTGCRIWSQDIEDEATWLAGCLLVPEPAALAIARGRWMSDQAATHFGVSERMIRYRINATGASTRAQRASGWTQ</sequence>
<dbReference type="Pfam" id="PF06114">
    <property type="entry name" value="Peptidase_M78"/>
    <property type="match status" value="1"/>
</dbReference>
<keyword evidence="3" id="KW-1185">Reference proteome</keyword>
<dbReference type="Proteomes" id="UP001560267">
    <property type="component" value="Unassembled WGS sequence"/>
</dbReference>
<dbReference type="InterPro" id="IPR052345">
    <property type="entry name" value="Rad_response_metalloprotease"/>
</dbReference>
<evidence type="ECO:0000313" key="2">
    <source>
        <dbReference type="EMBL" id="MEX6428427.1"/>
    </source>
</evidence>
<dbReference type="RefSeq" id="WP_369084097.1">
    <property type="nucleotide sequence ID" value="NZ_JBFSHR010000002.1"/>
</dbReference>
<dbReference type="InterPro" id="IPR010359">
    <property type="entry name" value="IrrE_HExxH"/>
</dbReference>
<dbReference type="EMBL" id="JBFSHR010000002">
    <property type="protein sequence ID" value="MEX6428427.1"/>
    <property type="molecule type" value="Genomic_DNA"/>
</dbReference>
<name>A0ABV3XYQ3_9ACTN</name>
<protein>
    <submittedName>
        <fullName evidence="2">ImmA/IrrE family metallo-endopeptidase</fullName>
    </submittedName>
</protein>
<organism evidence="2 3">
    <name type="scientific">Ferrimicrobium acidiphilum</name>
    <dbReference type="NCBI Taxonomy" id="121039"/>
    <lineage>
        <taxon>Bacteria</taxon>
        <taxon>Bacillati</taxon>
        <taxon>Actinomycetota</taxon>
        <taxon>Acidimicrobiia</taxon>
        <taxon>Acidimicrobiales</taxon>
        <taxon>Acidimicrobiaceae</taxon>
        <taxon>Ferrimicrobium</taxon>
    </lineage>
</organism>
<dbReference type="PANTHER" id="PTHR43236">
    <property type="entry name" value="ANTITOXIN HIGA1"/>
    <property type="match status" value="1"/>
</dbReference>